<dbReference type="GO" id="GO:0009279">
    <property type="term" value="C:cell outer membrane"/>
    <property type="evidence" value="ECO:0007669"/>
    <property type="project" value="UniProtKB-SubCell"/>
</dbReference>
<evidence type="ECO:0000313" key="8">
    <source>
        <dbReference type="EMBL" id="PWL40202.1"/>
    </source>
</evidence>
<dbReference type="OrthoDB" id="581172at2"/>
<keyword evidence="5" id="KW-0812">Transmembrane</keyword>
<protein>
    <submittedName>
        <fullName evidence="8">Transporter</fullName>
    </submittedName>
</protein>
<dbReference type="EMBL" id="QGEG01000001">
    <property type="protein sequence ID" value="PWL40202.1"/>
    <property type="molecule type" value="Genomic_DNA"/>
</dbReference>
<comment type="subcellular location">
    <subcellularLocation>
        <location evidence="1">Cell outer membrane</location>
    </subcellularLocation>
</comment>
<dbReference type="GO" id="GO:1990281">
    <property type="term" value="C:efflux pump complex"/>
    <property type="evidence" value="ECO:0007669"/>
    <property type="project" value="TreeGrafter"/>
</dbReference>
<keyword evidence="7" id="KW-0998">Cell outer membrane</keyword>
<dbReference type="GO" id="GO:0015288">
    <property type="term" value="F:porin activity"/>
    <property type="evidence" value="ECO:0007669"/>
    <property type="project" value="TreeGrafter"/>
</dbReference>
<dbReference type="AlphaFoldDB" id="A0A316L137"/>
<keyword evidence="9" id="KW-1185">Reference proteome</keyword>
<proteinExistence type="inferred from homology"/>
<keyword evidence="3" id="KW-0813">Transport</keyword>
<keyword evidence="4" id="KW-1134">Transmembrane beta strand</keyword>
<sequence>MLKRNKQGIQVWILFFLFTFWVQAQQDSIILNFNEYLGYVKKYHPVAKQAQLTIAMGQANLMKARGGFDPKIEVDYDRKDLKGTEYWDRLNTTFKVPTWFGIELKGNFEQNQGDFLNPDETVPEDGLYSAGVSMSLGEGFWINERMATLKKAKYFREQSKADQDLFVNQVLYKASLAYFDWLRAYKDAVIFEDFLQNAETRFQGVKQSAQAGDIAVIDTVEAKIAVQNRALSLEQAKVRLMKKSLELSNFLWINDVPVELQPEVIPDENVESEIDVTLEIMGKPLDSFTLENHPKLRSLEYKIDGLVVDKRLKANKLLPVLDVQYNFLTESPDQINSLDIDNFKGGVSFRFPLFLRKERGDLKLAKFKLQDAQFERDNAQIEIQNKVVAIYRELDSYTAQNQLIANIVTDYNTLLNAEERKFSFGESSLFLINSREGKLIDAALKQNEVQNKFFYTKARLFKSLAINPEIL</sequence>
<evidence type="ECO:0000256" key="2">
    <source>
        <dbReference type="ARBA" id="ARBA00007613"/>
    </source>
</evidence>
<dbReference type="Pfam" id="PF02321">
    <property type="entry name" value="OEP"/>
    <property type="match status" value="1"/>
</dbReference>
<evidence type="ECO:0000256" key="4">
    <source>
        <dbReference type="ARBA" id="ARBA00022452"/>
    </source>
</evidence>
<gene>
    <name evidence="8" type="ORF">DKG77_05095</name>
</gene>
<dbReference type="InterPro" id="IPR051906">
    <property type="entry name" value="TolC-like"/>
</dbReference>
<evidence type="ECO:0000256" key="6">
    <source>
        <dbReference type="ARBA" id="ARBA00023136"/>
    </source>
</evidence>
<dbReference type="Gene3D" id="1.20.1600.10">
    <property type="entry name" value="Outer membrane efflux proteins (OEP)"/>
    <property type="match status" value="1"/>
</dbReference>
<accession>A0A316L137</accession>
<keyword evidence="6" id="KW-0472">Membrane</keyword>
<dbReference type="PANTHER" id="PTHR30026">
    <property type="entry name" value="OUTER MEMBRANE PROTEIN TOLC"/>
    <property type="match status" value="1"/>
</dbReference>
<name>A0A316L137_9FLAO</name>
<reference evidence="8 9" key="1">
    <citation type="submission" date="2018-05" db="EMBL/GenBank/DDBJ databases">
        <title>Complete genome sequence of Flagellimonas aquimarina ECD12 isolated from seaweed Ecklonia cava.</title>
        <authorList>
            <person name="Choi S."/>
            <person name="Seong C."/>
        </authorList>
    </citation>
    <scope>NUCLEOTIDE SEQUENCE [LARGE SCALE GENOMIC DNA]</scope>
    <source>
        <strain evidence="8 9">ECD12</strain>
    </source>
</reference>
<dbReference type="PANTHER" id="PTHR30026:SF20">
    <property type="entry name" value="OUTER MEMBRANE PROTEIN TOLC"/>
    <property type="match status" value="1"/>
</dbReference>
<evidence type="ECO:0000256" key="3">
    <source>
        <dbReference type="ARBA" id="ARBA00022448"/>
    </source>
</evidence>
<comment type="similarity">
    <text evidence="2">Belongs to the outer membrane factor (OMF) (TC 1.B.17) family.</text>
</comment>
<evidence type="ECO:0000256" key="1">
    <source>
        <dbReference type="ARBA" id="ARBA00004442"/>
    </source>
</evidence>
<dbReference type="Proteomes" id="UP000245762">
    <property type="component" value="Unassembled WGS sequence"/>
</dbReference>
<comment type="caution">
    <text evidence="8">The sequence shown here is derived from an EMBL/GenBank/DDBJ whole genome shotgun (WGS) entry which is preliminary data.</text>
</comment>
<evidence type="ECO:0000313" key="9">
    <source>
        <dbReference type="Proteomes" id="UP000245762"/>
    </source>
</evidence>
<dbReference type="InterPro" id="IPR003423">
    <property type="entry name" value="OMP_efflux"/>
</dbReference>
<dbReference type="SUPFAM" id="SSF56954">
    <property type="entry name" value="Outer membrane efflux proteins (OEP)"/>
    <property type="match status" value="1"/>
</dbReference>
<dbReference type="GO" id="GO:0015562">
    <property type="term" value="F:efflux transmembrane transporter activity"/>
    <property type="evidence" value="ECO:0007669"/>
    <property type="project" value="InterPro"/>
</dbReference>
<dbReference type="RefSeq" id="WP_109660809.1">
    <property type="nucleotide sequence ID" value="NZ_QGEG01000001.1"/>
</dbReference>
<organism evidence="8 9">
    <name type="scientific">Flagellimonas aquimarina</name>
    <dbReference type="NCBI Taxonomy" id="2201895"/>
    <lineage>
        <taxon>Bacteria</taxon>
        <taxon>Pseudomonadati</taxon>
        <taxon>Bacteroidota</taxon>
        <taxon>Flavobacteriia</taxon>
        <taxon>Flavobacteriales</taxon>
        <taxon>Flavobacteriaceae</taxon>
        <taxon>Flagellimonas</taxon>
    </lineage>
</organism>
<evidence type="ECO:0000256" key="5">
    <source>
        <dbReference type="ARBA" id="ARBA00022692"/>
    </source>
</evidence>
<evidence type="ECO:0000256" key="7">
    <source>
        <dbReference type="ARBA" id="ARBA00023237"/>
    </source>
</evidence>